<dbReference type="Pfam" id="PF05979">
    <property type="entry name" value="DUF896"/>
    <property type="match status" value="1"/>
</dbReference>
<keyword evidence="1" id="KW-0963">Cytoplasm</keyword>
<sequence length="58" mass="7186">MEELIKKINNYAKIAKERELTQTEKEDRDKLRKEYLKIFRSNFENQLKNIKIIDEEEK</sequence>
<reference evidence="2 3" key="1">
    <citation type="journal article" date="2015" name="Genome Announc.">
        <title>Complete Genome Sequence of Spiroplasma litorale TN-1T (DSM 21781), a Bacterium Isolated from a Green-Eyed Horsefly (Tabanus nigrovittatus).</title>
        <authorList>
            <person name="Lo W.S."/>
            <person name="Lai Y.C."/>
            <person name="Lien Y.W."/>
            <person name="Wang T.H."/>
            <person name="Kuo C.H."/>
        </authorList>
    </citation>
    <scope>NUCLEOTIDE SEQUENCE [LARGE SCALE GENOMIC DNA]</scope>
    <source>
        <strain evidence="2 3">TN-1</strain>
    </source>
</reference>
<dbReference type="AlphaFoldDB" id="A0A0K1W219"/>
<dbReference type="Gene3D" id="1.10.287.540">
    <property type="entry name" value="Helix hairpin bin"/>
    <property type="match status" value="1"/>
</dbReference>
<dbReference type="PATRIC" id="fig|216942.3.peg.499"/>
<protein>
    <submittedName>
        <fullName evidence="2">Uncharacterized protein</fullName>
    </submittedName>
</protein>
<dbReference type="KEGG" id="sll:SLITO_v1c04960"/>
<evidence type="ECO:0000313" key="3">
    <source>
        <dbReference type="Proteomes" id="UP000067476"/>
    </source>
</evidence>
<dbReference type="HAMAP" id="MF_01103">
    <property type="entry name" value="UPF0291"/>
    <property type="match status" value="1"/>
</dbReference>
<name>A0A0K1W219_9MOLU</name>
<evidence type="ECO:0000313" key="2">
    <source>
        <dbReference type="EMBL" id="AKX34147.1"/>
    </source>
</evidence>
<gene>
    <name evidence="2" type="ORF">SLITO_v1c04960</name>
</gene>
<accession>A0A0K1W219</accession>
<dbReference type="SUPFAM" id="SSF158221">
    <property type="entry name" value="YnzC-like"/>
    <property type="match status" value="1"/>
</dbReference>
<dbReference type="EMBL" id="CP012357">
    <property type="protein sequence ID" value="AKX34147.1"/>
    <property type="molecule type" value="Genomic_DNA"/>
</dbReference>
<dbReference type="RefSeq" id="WP_075058238.1">
    <property type="nucleotide sequence ID" value="NZ_CP012357.1"/>
</dbReference>
<dbReference type="PANTHER" id="PTHR37300:SF1">
    <property type="entry name" value="UPF0291 PROTEIN YNZC"/>
    <property type="match status" value="1"/>
</dbReference>
<keyword evidence="3" id="KW-1185">Reference proteome</keyword>
<dbReference type="OrthoDB" id="390105at2"/>
<dbReference type="STRING" id="216942.SLITO_v1c04960"/>
<dbReference type="PANTHER" id="PTHR37300">
    <property type="entry name" value="UPF0291 PROTEIN CBO2609/CLC_2481"/>
    <property type="match status" value="1"/>
</dbReference>
<dbReference type="InterPro" id="IPR009242">
    <property type="entry name" value="DUF896"/>
</dbReference>
<dbReference type="Proteomes" id="UP000067476">
    <property type="component" value="Chromosome"/>
</dbReference>
<evidence type="ECO:0000256" key="1">
    <source>
        <dbReference type="ARBA" id="ARBA00022490"/>
    </source>
</evidence>
<proteinExistence type="inferred from homology"/>
<organism evidence="2 3">
    <name type="scientific">Spiroplasma litorale</name>
    <dbReference type="NCBI Taxonomy" id="216942"/>
    <lineage>
        <taxon>Bacteria</taxon>
        <taxon>Bacillati</taxon>
        <taxon>Mycoplasmatota</taxon>
        <taxon>Mollicutes</taxon>
        <taxon>Entomoplasmatales</taxon>
        <taxon>Spiroplasmataceae</taxon>
        <taxon>Spiroplasma</taxon>
    </lineage>
</organism>